<feature type="domain" description="Cysteine-rich" evidence="2">
    <location>
        <begin position="147"/>
        <end position="237"/>
    </location>
</feature>
<feature type="domain" description="Cysteine-rich" evidence="2">
    <location>
        <begin position="6"/>
        <end position="89"/>
    </location>
</feature>
<dbReference type="Gene3D" id="1.20.1050.140">
    <property type="match status" value="1"/>
</dbReference>
<dbReference type="PANTHER" id="PTHR42947">
    <property type="entry name" value="COB--COM HETERODISULFIDE REDUCTASE SUBUNIT B 1"/>
    <property type="match status" value="1"/>
</dbReference>
<sequence length="292" mass="32130">MTNSAIAYYPGCSGKGSSEEYDLSTRAVMRRLGAEPQEIEDWNCCGSSPAHMVNHELSAALSGRNLAQAKRMGHHLVTTPCPSCLTNLKNAQQAAWDEDKRLKINKLMDDECPTDVDSISTLQFFTEHIGLDRIREAVVSPLPALRVACYYGCLTTRPPKLMRFDDPENPMSMDNILAACGIEVVPFPLKTDCCGAASGMPRNDITTRLSGKILDMASELKADAVAVACPLCQMNLDLRQSQVNRARRSRYRMPIFYFTQLMGLAMGLPEKELGLSKLAVNPEPCLARAGVR</sequence>
<proteinExistence type="predicted"/>
<dbReference type="PANTHER" id="PTHR42947:SF1">
    <property type="entry name" value="COB--COM HETERODISULFIDE REDUCTASE SUBUNIT B 1"/>
    <property type="match status" value="1"/>
</dbReference>
<dbReference type="EMBL" id="CP146609">
    <property type="protein sequence ID" value="WWX23732.1"/>
    <property type="molecule type" value="Genomic_DNA"/>
</dbReference>
<evidence type="ECO:0000259" key="2">
    <source>
        <dbReference type="Pfam" id="PF02754"/>
    </source>
</evidence>
<name>A0ABZ2J2A4_9BACT</name>
<dbReference type="Proteomes" id="UP001385389">
    <property type="component" value="Chromosome"/>
</dbReference>
<keyword evidence="4" id="KW-1185">Reference proteome</keyword>
<dbReference type="InterPro" id="IPR004017">
    <property type="entry name" value="Cys_rich_dom"/>
</dbReference>
<dbReference type="InterPro" id="IPR051278">
    <property type="entry name" value="HdrB/HdrD_reductase"/>
</dbReference>
<dbReference type="Pfam" id="PF02754">
    <property type="entry name" value="CCG"/>
    <property type="match status" value="2"/>
</dbReference>
<evidence type="ECO:0000256" key="1">
    <source>
        <dbReference type="ARBA" id="ARBA00023002"/>
    </source>
</evidence>
<keyword evidence="1" id="KW-0560">Oxidoreductase</keyword>
<reference evidence="3 4" key="1">
    <citation type="submission" date="2024-03" db="EMBL/GenBank/DDBJ databases">
        <title>Phenotype and Genome Characterization of a Sulfate-Reducing Bacterium Pseudodesulfovibrio sp. strain 5S69, isolated from Petroleum Reservoir in Tatarstan (Russia).</title>
        <authorList>
            <person name="Bidzhieva S.K."/>
            <person name="Kadnikov V."/>
            <person name="Tourova T.P."/>
            <person name="Samigullina S.R."/>
            <person name="Sokolova D.S."/>
            <person name="Poltaraus A.B."/>
            <person name="Avtukh A.N."/>
            <person name="Tereshina V.M."/>
            <person name="Mardanov A.V."/>
            <person name="Nazina T.N."/>
        </authorList>
    </citation>
    <scope>NUCLEOTIDE SEQUENCE [LARGE SCALE GENOMIC DNA]</scope>
    <source>
        <strain evidence="3 4">5S69</strain>
    </source>
</reference>
<accession>A0ABZ2J2A4</accession>
<evidence type="ECO:0000313" key="4">
    <source>
        <dbReference type="Proteomes" id="UP001385389"/>
    </source>
</evidence>
<organism evidence="3 4">
    <name type="scientific">Pseudodesulfovibrio methanolicus</name>
    <dbReference type="NCBI Taxonomy" id="3126690"/>
    <lineage>
        <taxon>Bacteria</taxon>
        <taxon>Pseudomonadati</taxon>
        <taxon>Thermodesulfobacteriota</taxon>
        <taxon>Desulfovibrionia</taxon>
        <taxon>Desulfovibrionales</taxon>
        <taxon>Desulfovibrionaceae</taxon>
    </lineage>
</organism>
<gene>
    <name evidence="3" type="ORF">V8V93_05885</name>
</gene>
<evidence type="ECO:0000313" key="3">
    <source>
        <dbReference type="EMBL" id="WWX23732.1"/>
    </source>
</evidence>
<dbReference type="RefSeq" id="WP_338669429.1">
    <property type="nucleotide sequence ID" value="NZ_CP146609.1"/>
</dbReference>
<protein>
    <submittedName>
        <fullName evidence="3">CoB--CoM heterodisulfide reductase iron-sulfur subunit B family protein</fullName>
    </submittedName>
</protein>